<evidence type="ECO:0000256" key="1">
    <source>
        <dbReference type="SAM" id="Phobius"/>
    </source>
</evidence>
<gene>
    <name evidence="3" type="ORF">JXQ802_LOCUS49188</name>
    <name evidence="2" type="ORF">PYM288_LOCUS33117</name>
</gene>
<keyword evidence="1" id="KW-0472">Membrane</keyword>
<accession>A0A815IH70</accession>
<dbReference type="EMBL" id="CAJNOL010005735">
    <property type="protein sequence ID" value="CAF1609021.1"/>
    <property type="molecule type" value="Genomic_DNA"/>
</dbReference>
<keyword evidence="5" id="KW-1185">Reference proteome</keyword>
<evidence type="ECO:0000313" key="3">
    <source>
        <dbReference type="EMBL" id="CAF1609021.1"/>
    </source>
</evidence>
<name>A0A815IH70_9BILA</name>
<evidence type="ECO:0000313" key="4">
    <source>
        <dbReference type="Proteomes" id="UP000663854"/>
    </source>
</evidence>
<evidence type="ECO:0000313" key="5">
    <source>
        <dbReference type="Proteomes" id="UP000663870"/>
    </source>
</evidence>
<dbReference type="EMBL" id="CAJNOH010004322">
    <property type="protein sequence ID" value="CAF1365987.1"/>
    <property type="molecule type" value="Genomic_DNA"/>
</dbReference>
<dbReference type="Proteomes" id="UP000663870">
    <property type="component" value="Unassembled WGS sequence"/>
</dbReference>
<evidence type="ECO:0000313" key="2">
    <source>
        <dbReference type="EMBL" id="CAF1365987.1"/>
    </source>
</evidence>
<sequence length="42" mass="4959">MIRLRKVSLLNDIRKNRAPLYYWSLGAGLITTVSFITFGYFY</sequence>
<dbReference type="AlphaFoldDB" id="A0A815IH70"/>
<organism evidence="2 4">
    <name type="scientific">Rotaria sordida</name>
    <dbReference type="NCBI Taxonomy" id="392033"/>
    <lineage>
        <taxon>Eukaryota</taxon>
        <taxon>Metazoa</taxon>
        <taxon>Spiralia</taxon>
        <taxon>Gnathifera</taxon>
        <taxon>Rotifera</taxon>
        <taxon>Eurotatoria</taxon>
        <taxon>Bdelloidea</taxon>
        <taxon>Philodinida</taxon>
        <taxon>Philodinidae</taxon>
        <taxon>Rotaria</taxon>
    </lineage>
</organism>
<proteinExistence type="predicted"/>
<keyword evidence="1" id="KW-0812">Transmembrane</keyword>
<keyword evidence="1" id="KW-1133">Transmembrane helix</keyword>
<reference evidence="2" key="1">
    <citation type="submission" date="2021-02" db="EMBL/GenBank/DDBJ databases">
        <authorList>
            <person name="Nowell W R."/>
        </authorList>
    </citation>
    <scope>NUCLEOTIDE SEQUENCE</scope>
</reference>
<feature type="non-terminal residue" evidence="2">
    <location>
        <position position="1"/>
    </location>
</feature>
<dbReference type="Proteomes" id="UP000663854">
    <property type="component" value="Unassembled WGS sequence"/>
</dbReference>
<feature type="transmembrane region" description="Helical" evidence="1">
    <location>
        <begin position="20"/>
        <end position="41"/>
    </location>
</feature>
<protein>
    <submittedName>
        <fullName evidence="2">Uncharacterized protein</fullName>
    </submittedName>
</protein>
<comment type="caution">
    <text evidence="2">The sequence shown here is derived from an EMBL/GenBank/DDBJ whole genome shotgun (WGS) entry which is preliminary data.</text>
</comment>